<feature type="compositionally biased region" description="Low complexity" evidence="1">
    <location>
        <begin position="406"/>
        <end position="421"/>
    </location>
</feature>
<evidence type="ECO:0000256" key="1">
    <source>
        <dbReference type="SAM" id="MobiDB-lite"/>
    </source>
</evidence>
<gene>
    <name evidence="4" type="ORF">QYE76_040746</name>
</gene>
<dbReference type="PROSITE" id="PS50994">
    <property type="entry name" value="INTEGRASE"/>
    <property type="match status" value="1"/>
</dbReference>
<dbReference type="InterPro" id="IPR001584">
    <property type="entry name" value="Integrase_cat-core"/>
</dbReference>
<dbReference type="SUPFAM" id="SSF53098">
    <property type="entry name" value="Ribonuclease H-like"/>
    <property type="match status" value="1"/>
</dbReference>
<dbReference type="Pfam" id="PF00665">
    <property type="entry name" value="rve"/>
    <property type="match status" value="1"/>
</dbReference>
<dbReference type="AlphaFoldDB" id="A0AAD8TDZ6"/>
<evidence type="ECO:0000256" key="2">
    <source>
        <dbReference type="SAM" id="Phobius"/>
    </source>
</evidence>
<accession>A0AAD8TDZ6</accession>
<organism evidence="4 5">
    <name type="scientific">Lolium multiflorum</name>
    <name type="common">Italian ryegrass</name>
    <name type="synonym">Lolium perenne subsp. multiflorum</name>
    <dbReference type="NCBI Taxonomy" id="4521"/>
    <lineage>
        <taxon>Eukaryota</taxon>
        <taxon>Viridiplantae</taxon>
        <taxon>Streptophyta</taxon>
        <taxon>Embryophyta</taxon>
        <taxon>Tracheophyta</taxon>
        <taxon>Spermatophyta</taxon>
        <taxon>Magnoliopsida</taxon>
        <taxon>Liliopsida</taxon>
        <taxon>Poales</taxon>
        <taxon>Poaceae</taxon>
        <taxon>BOP clade</taxon>
        <taxon>Pooideae</taxon>
        <taxon>Poodae</taxon>
        <taxon>Poeae</taxon>
        <taxon>Poeae Chloroplast Group 2 (Poeae type)</taxon>
        <taxon>Loliodinae</taxon>
        <taxon>Loliinae</taxon>
        <taxon>Lolium</taxon>
    </lineage>
</organism>
<feature type="domain" description="Integrase catalytic" evidence="3">
    <location>
        <begin position="5"/>
        <end position="165"/>
    </location>
</feature>
<dbReference type="FunFam" id="3.30.420.10:FF:000032">
    <property type="entry name" value="Retrovirus-related Pol polyprotein from transposon 297-like Protein"/>
    <property type="match status" value="1"/>
</dbReference>
<name>A0AAD8TDZ6_LOLMU</name>
<protein>
    <recommendedName>
        <fullName evidence="3">Integrase catalytic domain-containing protein</fullName>
    </recommendedName>
</protein>
<dbReference type="InterPro" id="IPR036397">
    <property type="entry name" value="RNaseH_sf"/>
</dbReference>
<evidence type="ECO:0000313" key="5">
    <source>
        <dbReference type="Proteomes" id="UP001231189"/>
    </source>
</evidence>
<feature type="compositionally biased region" description="Polar residues" evidence="1">
    <location>
        <begin position="361"/>
        <end position="379"/>
    </location>
</feature>
<comment type="caution">
    <text evidence="4">The sequence shown here is derived from an EMBL/GenBank/DDBJ whole genome shotgun (WGS) entry which is preliminary data.</text>
</comment>
<dbReference type="Proteomes" id="UP001231189">
    <property type="component" value="Unassembled WGS sequence"/>
</dbReference>
<dbReference type="PANTHER" id="PTHR37984:SF5">
    <property type="entry name" value="PROTEIN NYNRIN-LIKE"/>
    <property type="match status" value="1"/>
</dbReference>
<dbReference type="InterPro" id="IPR012337">
    <property type="entry name" value="RNaseH-like_sf"/>
</dbReference>
<keyword evidence="5" id="KW-1185">Reference proteome</keyword>
<dbReference type="EMBL" id="JAUUTY010000002">
    <property type="protein sequence ID" value="KAK1679898.1"/>
    <property type="molecule type" value="Genomic_DNA"/>
</dbReference>
<keyword evidence="2" id="KW-0472">Membrane</keyword>
<feature type="transmembrane region" description="Helical" evidence="2">
    <location>
        <begin position="288"/>
        <end position="308"/>
    </location>
</feature>
<dbReference type="PANTHER" id="PTHR37984">
    <property type="entry name" value="PROTEIN CBG26694"/>
    <property type="match status" value="1"/>
</dbReference>
<keyword evidence="2" id="KW-0812">Transmembrane</keyword>
<sequence length="433" mass="47824">MNPIIKPWPFRGWGMDMIGKINPPSSKGHVWVLAITDYFTKWVEAVPMKSVASKDVINFVKEHVIHRFGIPQTITTDGGSVFVSHEFRKFCEDMGIKLIRSSPYYAQANGQAEASNKSLIKLIKRKIDEHPRRWHEVLSEALWAYRMSCHGAIKTSPYHLVYGQEAVLPWEITAGSRRVTFQNDLTTEEYAALMSDSIEDVTELRLWSLEKIKENKAKVARAYNKKVRPKEFHVGDLVWEAVLPLGTKDAAYGKWSPNWHGPYRVDQVLKGNAYMLEELDGVAGRRRFAVAALVVAVVAAVGAAAGVFRSLKPPAGASSSSSSSSSDPARKRFAGGYSSEEESSSASSSSSSEERSAPQEKASSSLATSNFPSTRNWRLSSPSVRDSSSSDSTEKSHSLASHHSGARASYAAIRSYSGAGSLEEEEREERSEE</sequence>
<reference evidence="4" key="1">
    <citation type="submission" date="2023-07" db="EMBL/GenBank/DDBJ databases">
        <title>A chromosome-level genome assembly of Lolium multiflorum.</title>
        <authorList>
            <person name="Chen Y."/>
            <person name="Copetti D."/>
            <person name="Kolliker R."/>
            <person name="Studer B."/>
        </authorList>
    </citation>
    <scope>NUCLEOTIDE SEQUENCE</scope>
    <source>
        <strain evidence="4">02402/16</strain>
        <tissue evidence="4">Leaf</tissue>
    </source>
</reference>
<dbReference type="InterPro" id="IPR050951">
    <property type="entry name" value="Retrovirus_Pol_polyprotein"/>
</dbReference>
<evidence type="ECO:0000313" key="4">
    <source>
        <dbReference type="EMBL" id="KAK1679898.1"/>
    </source>
</evidence>
<proteinExistence type="predicted"/>
<feature type="compositionally biased region" description="Low complexity" evidence="1">
    <location>
        <begin position="380"/>
        <end position="391"/>
    </location>
</feature>
<keyword evidence="2" id="KW-1133">Transmembrane helix</keyword>
<dbReference type="Gene3D" id="3.30.420.10">
    <property type="entry name" value="Ribonuclease H-like superfamily/Ribonuclease H"/>
    <property type="match status" value="1"/>
</dbReference>
<dbReference type="GO" id="GO:0015074">
    <property type="term" value="P:DNA integration"/>
    <property type="evidence" value="ECO:0007669"/>
    <property type="project" value="InterPro"/>
</dbReference>
<evidence type="ECO:0000259" key="3">
    <source>
        <dbReference type="PROSITE" id="PS50994"/>
    </source>
</evidence>
<dbReference type="GO" id="GO:0003676">
    <property type="term" value="F:nucleic acid binding"/>
    <property type="evidence" value="ECO:0007669"/>
    <property type="project" value="InterPro"/>
</dbReference>
<feature type="region of interest" description="Disordered" evidence="1">
    <location>
        <begin position="312"/>
        <end position="433"/>
    </location>
</feature>